<feature type="region of interest" description="Disordered" evidence="12">
    <location>
        <begin position="89"/>
        <end position="144"/>
    </location>
</feature>
<dbReference type="GO" id="GO:0019706">
    <property type="term" value="F:protein-cysteine S-palmitoyltransferase activity"/>
    <property type="evidence" value="ECO:0007669"/>
    <property type="project" value="UniProtKB-EC"/>
</dbReference>
<evidence type="ECO:0000313" key="14">
    <source>
        <dbReference type="EMBL" id="KAF2672872.1"/>
    </source>
</evidence>
<comment type="subcellular location">
    <subcellularLocation>
        <location evidence="1">Membrane</location>
        <topology evidence="1">Multi-pass membrane protein</topology>
    </subcellularLocation>
</comment>
<dbReference type="InterPro" id="IPR039859">
    <property type="entry name" value="PFA4/ZDH16/20/ERF2-like"/>
</dbReference>
<accession>A0A6A6UKX0</accession>
<dbReference type="PANTHER" id="PTHR22883:SF23">
    <property type="entry name" value="PALMITOYLTRANSFERASE ZDHHC6"/>
    <property type="match status" value="1"/>
</dbReference>
<comment type="domain">
    <text evidence="11">The DHHC domain is required for palmitoyltransferase activity.</text>
</comment>
<dbReference type="GO" id="GO:0005783">
    <property type="term" value="C:endoplasmic reticulum"/>
    <property type="evidence" value="ECO:0007669"/>
    <property type="project" value="TreeGrafter"/>
</dbReference>
<proteinExistence type="inferred from homology"/>
<keyword evidence="2 11" id="KW-0808">Transferase</keyword>
<evidence type="ECO:0000256" key="1">
    <source>
        <dbReference type="ARBA" id="ARBA00004141"/>
    </source>
</evidence>
<feature type="transmembrane region" description="Helical" evidence="11">
    <location>
        <begin position="55"/>
        <end position="76"/>
    </location>
</feature>
<sequence>MPASRGAIRMNTWSGRIIPLIAIAANAYVLYVITKSIAVDYLLQPTLNYIPKRRAIATVFIALQYILAIPTFSSWLRYAIAILTNPGYTPQNQKPRRRGSSRTRSSSQRRSRSASRTRDEKRKSDGNMNIDRHAVREGTDPTPPGLEHFYRKQVFTCSTDGVPSFCERCWAWKQDRVHHCKELNRCVSRFDHYCPWVGGIVGETSHKFFIQFAFYASLYSGFIFASCLWAVVQSKKDCHSSPVCNRGWLNPHWIVAIALAGIFGFMAFGITLKFGHSVLKNRTTIEELAMGHPNYCVAIRINPSEIPPVSSDGKPKFWVVPYPFRPQTSGPTDQHSRRNEFLYAILYPKPGSHIWDLGWNRNWRDLMGNHVIDWFLPIKLSPCLDHGNLLSDYPLGKDFEELEKTYLPHRYKNGIRRIPLDEGWVEMTA</sequence>
<evidence type="ECO:0000313" key="15">
    <source>
        <dbReference type="Proteomes" id="UP000799302"/>
    </source>
</evidence>
<keyword evidence="15" id="KW-1185">Reference proteome</keyword>
<evidence type="ECO:0000256" key="6">
    <source>
        <dbReference type="ARBA" id="ARBA00023139"/>
    </source>
</evidence>
<dbReference type="GO" id="GO:0005794">
    <property type="term" value="C:Golgi apparatus"/>
    <property type="evidence" value="ECO:0007669"/>
    <property type="project" value="TreeGrafter"/>
</dbReference>
<protein>
    <recommendedName>
        <fullName evidence="11">Palmitoyltransferase</fullName>
        <ecNumber evidence="11">2.3.1.225</ecNumber>
    </recommendedName>
</protein>
<dbReference type="PANTHER" id="PTHR22883">
    <property type="entry name" value="ZINC FINGER DHHC DOMAIN CONTAINING PROTEIN"/>
    <property type="match status" value="1"/>
</dbReference>
<evidence type="ECO:0000256" key="2">
    <source>
        <dbReference type="ARBA" id="ARBA00022679"/>
    </source>
</evidence>
<organism evidence="14 15">
    <name type="scientific">Microthyrium microscopicum</name>
    <dbReference type="NCBI Taxonomy" id="703497"/>
    <lineage>
        <taxon>Eukaryota</taxon>
        <taxon>Fungi</taxon>
        <taxon>Dikarya</taxon>
        <taxon>Ascomycota</taxon>
        <taxon>Pezizomycotina</taxon>
        <taxon>Dothideomycetes</taxon>
        <taxon>Dothideomycetes incertae sedis</taxon>
        <taxon>Microthyriales</taxon>
        <taxon>Microthyriaceae</taxon>
        <taxon>Microthyrium</taxon>
    </lineage>
</organism>
<evidence type="ECO:0000256" key="7">
    <source>
        <dbReference type="ARBA" id="ARBA00023288"/>
    </source>
</evidence>
<dbReference type="EMBL" id="MU004231">
    <property type="protein sequence ID" value="KAF2672872.1"/>
    <property type="molecule type" value="Genomic_DNA"/>
</dbReference>
<dbReference type="GO" id="GO:0006612">
    <property type="term" value="P:protein targeting to membrane"/>
    <property type="evidence" value="ECO:0007669"/>
    <property type="project" value="TreeGrafter"/>
</dbReference>
<dbReference type="InterPro" id="IPR001594">
    <property type="entry name" value="Palmitoyltrfase_DHHC"/>
</dbReference>
<evidence type="ECO:0000256" key="9">
    <source>
        <dbReference type="ARBA" id="ARBA00038298"/>
    </source>
</evidence>
<evidence type="ECO:0000256" key="4">
    <source>
        <dbReference type="ARBA" id="ARBA00022989"/>
    </source>
</evidence>
<dbReference type="Pfam" id="PF01529">
    <property type="entry name" value="DHHC"/>
    <property type="match status" value="1"/>
</dbReference>
<dbReference type="PROSITE" id="PS50216">
    <property type="entry name" value="DHHC"/>
    <property type="match status" value="1"/>
</dbReference>
<evidence type="ECO:0000256" key="5">
    <source>
        <dbReference type="ARBA" id="ARBA00023136"/>
    </source>
</evidence>
<evidence type="ECO:0000256" key="12">
    <source>
        <dbReference type="SAM" id="MobiDB-lite"/>
    </source>
</evidence>
<comment type="similarity">
    <text evidence="9">Belongs to the DHHC palmitoyltransferase family. PFA5 subfamily.</text>
</comment>
<keyword evidence="7" id="KW-0449">Lipoprotein</keyword>
<feature type="compositionally biased region" description="Basic and acidic residues" evidence="12">
    <location>
        <begin position="116"/>
        <end position="139"/>
    </location>
</feature>
<keyword evidence="5 11" id="KW-0472">Membrane</keyword>
<evidence type="ECO:0000256" key="10">
    <source>
        <dbReference type="ARBA" id="ARBA00048048"/>
    </source>
</evidence>
<name>A0A6A6UKX0_9PEZI</name>
<keyword evidence="4 11" id="KW-1133">Transmembrane helix</keyword>
<feature type="transmembrane region" description="Helical" evidence="11">
    <location>
        <begin position="212"/>
        <end position="232"/>
    </location>
</feature>
<gene>
    <name evidence="14" type="ORF">BT63DRAFT_421072</name>
</gene>
<dbReference type="GO" id="GO:0016020">
    <property type="term" value="C:membrane"/>
    <property type="evidence" value="ECO:0007669"/>
    <property type="project" value="UniProtKB-SubCell"/>
</dbReference>
<evidence type="ECO:0000259" key="13">
    <source>
        <dbReference type="Pfam" id="PF01529"/>
    </source>
</evidence>
<feature type="compositionally biased region" description="Basic residues" evidence="12">
    <location>
        <begin position="94"/>
        <end position="115"/>
    </location>
</feature>
<dbReference type="EC" id="2.3.1.225" evidence="11"/>
<comment type="catalytic activity">
    <reaction evidence="10 11">
        <text>L-cysteinyl-[protein] + hexadecanoyl-CoA = S-hexadecanoyl-L-cysteinyl-[protein] + CoA</text>
        <dbReference type="Rhea" id="RHEA:36683"/>
        <dbReference type="Rhea" id="RHEA-COMP:10131"/>
        <dbReference type="Rhea" id="RHEA-COMP:11032"/>
        <dbReference type="ChEBI" id="CHEBI:29950"/>
        <dbReference type="ChEBI" id="CHEBI:57287"/>
        <dbReference type="ChEBI" id="CHEBI:57379"/>
        <dbReference type="ChEBI" id="CHEBI:74151"/>
        <dbReference type="EC" id="2.3.1.225"/>
    </reaction>
</comment>
<evidence type="ECO:0000256" key="11">
    <source>
        <dbReference type="RuleBase" id="RU079119"/>
    </source>
</evidence>
<evidence type="ECO:0000256" key="8">
    <source>
        <dbReference type="ARBA" id="ARBA00023315"/>
    </source>
</evidence>
<dbReference type="Proteomes" id="UP000799302">
    <property type="component" value="Unassembled WGS sequence"/>
</dbReference>
<dbReference type="AlphaFoldDB" id="A0A6A6UKX0"/>
<keyword evidence="8 11" id="KW-0012">Acyltransferase</keyword>
<feature type="transmembrane region" description="Helical" evidence="11">
    <location>
        <begin position="252"/>
        <end position="272"/>
    </location>
</feature>
<feature type="domain" description="Palmitoyltransferase DHHC" evidence="13">
    <location>
        <begin position="164"/>
        <end position="288"/>
    </location>
</feature>
<evidence type="ECO:0000256" key="3">
    <source>
        <dbReference type="ARBA" id="ARBA00022692"/>
    </source>
</evidence>
<feature type="transmembrane region" description="Helical" evidence="11">
    <location>
        <begin position="20"/>
        <end position="43"/>
    </location>
</feature>
<reference evidence="14" key="1">
    <citation type="journal article" date="2020" name="Stud. Mycol.">
        <title>101 Dothideomycetes genomes: a test case for predicting lifestyles and emergence of pathogens.</title>
        <authorList>
            <person name="Haridas S."/>
            <person name="Albert R."/>
            <person name="Binder M."/>
            <person name="Bloem J."/>
            <person name="Labutti K."/>
            <person name="Salamov A."/>
            <person name="Andreopoulos B."/>
            <person name="Baker S."/>
            <person name="Barry K."/>
            <person name="Bills G."/>
            <person name="Bluhm B."/>
            <person name="Cannon C."/>
            <person name="Castanera R."/>
            <person name="Culley D."/>
            <person name="Daum C."/>
            <person name="Ezra D."/>
            <person name="Gonzalez J."/>
            <person name="Henrissat B."/>
            <person name="Kuo A."/>
            <person name="Liang C."/>
            <person name="Lipzen A."/>
            <person name="Lutzoni F."/>
            <person name="Magnuson J."/>
            <person name="Mondo S."/>
            <person name="Nolan M."/>
            <person name="Ohm R."/>
            <person name="Pangilinan J."/>
            <person name="Park H.-J."/>
            <person name="Ramirez L."/>
            <person name="Alfaro M."/>
            <person name="Sun H."/>
            <person name="Tritt A."/>
            <person name="Yoshinaga Y."/>
            <person name="Zwiers L.-H."/>
            <person name="Turgeon B."/>
            <person name="Goodwin S."/>
            <person name="Spatafora J."/>
            <person name="Crous P."/>
            <person name="Grigoriev I."/>
        </authorList>
    </citation>
    <scope>NUCLEOTIDE SEQUENCE</scope>
    <source>
        <strain evidence="14">CBS 115976</strain>
    </source>
</reference>
<keyword evidence="3 11" id="KW-0812">Transmembrane</keyword>
<dbReference type="OrthoDB" id="331948at2759"/>
<keyword evidence="6" id="KW-0564">Palmitate</keyword>